<dbReference type="InParanoid" id="A2EST1"/>
<dbReference type="OrthoDB" id="10265204at2759"/>
<dbReference type="VEuPathDB" id="TrichDB:TVAGG3_0181880"/>
<gene>
    <name evidence="2" type="ORF">TVAG_390270</name>
</gene>
<dbReference type="AlphaFoldDB" id="A2EST1"/>
<dbReference type="RefSeq" id="XP_001316480.1">
    <property type="nucleotide sequence ID" value="XM_001316445.1"/>
</dbReference>
<feature type="transmembrane region" description="Helical" evidence="1">
    <location>
        <begin position="54"/>
        <end position="73"/>
    </location>
</feature>
<dbReference type="eggNOG" id="ENOG502SRS3">
    <property type="taxonomic scope" value="Eukaryota"/>
</dbReference>
<keyword evidence="1" id="KW-0812">Transmembrane</keyword>
<feature type="transmembrane region" description="Helical" evidence="1">
    <location>
        <begin position="141"/>
        <end position="165"/>
    </location>
</feature>
<reference evidence="2" key="2">
    <citation type="journal article" date="2007" name="Science">
        <title>Draft genome sequence of the sexually transmitted pathogen Trichomonas vaginalis.</title>
        <authorList>
            <person name="Carlton J.M."/>
            <person name="Hirt R.P."/>
            <person name="Silva J.C."/>
            <person name="Delcher A.L."/>
            <person name="Schatz M."/>
            <person name="Zhao Q."/>
            <person name="Wortman J.R."/>
            <person name="Bidwell S.L."/>
            <person name="Alsmark U.C.M."/>
            <person name="Besteiro S."/>
            <person name="Sicheritz-Ponten T."/>
            <person name="Noel C.J."/>
            <person name="Dacks J.B."/>
            <person name="Foster P.G."/>
            <person name="Simillion C."/>
            <person name="Van de Peer Y."/>
            <person name="Miranda-Saavedra D."/>
            <person name="Barton G.J."/>
            <person name="Westrop G.D."/>
            <person name="Mueller S."/>
            <person name="Dessi D."/>
            <person name="Fiori P.L."/>
            <person name="Ren Q."/>
            <person name="Paulsen I."/>
            <person name="Zhang H."/>
            <person name="Bastida-Corcuera F.D."/>
            <person name="Simoes-Barbosa A."/>
            <person name="Brown M.T."/>
            <person name="Hayes R.D."/>
            <person name="Mukherjee M."/>
            <person name="Okumura C.Y."/>
            <person name="Schneider R."/>
            <person name="Smith A.J."/>
            <person name="Vanacova S."/>
            <person name="Villalvazo M."/>
            <person name="Haas B.J."/>
            <person name="Pertea M."/>
            <person name="Feldblyum T.V."/>
            <person name="Utterback T.R."/>
            <person name="Shu C.L."/>
            <person name="Osoegawa K."/>
            <person name="de Jong P.J."/>
            <person name="Hrdy I."/>
            <person name="Horvathova L."/>
            <person name="Zubacova Z."/>
            <person name="Dolezal P."/>
            <person name="Malik S.B."/>
            <person name="Logsdon J.M. Jr."/>
            <person name="Henze K."/>
            <person name="Gupta A."/>
            <person name="Wang C.C."/>
            <person name="Dunne R.L."/>
            <person name="Upcroft J.A."/>
            <person name="Upcroft P."/>
            <person name="White O."/>
            <person name="Salzberg S.L."/>
            <person name="Tang P."/>
            <person name="Chiu C.-H."/>
            <person name="Lee Y.-S."/>
            <person name="Embley T.M."/>
            <person name="Coombs G.H."/>
            <person name="Mottram J.C."/>
            <person name="Tachezy J."/>
            <person name="Fraser-Liggett C.M."/>
            <person name="Johnson P.J."/>
        </authorList>
    </citation>
    <scope>NUCLEOTIDE SEQUENCE [LARGE SCALE GENOMIC DNA]</scope>
    <source>
        <strain evidence="2">G3</strain>
    </source>
</reference>
<feature type="transmembrane region" description="Helical" evidence="1">
    <location>
        <begin position="327"/>
        <end position="346"/>
    </location>
</feature>
<feature type="transmembrane region" description="Helical" evidence="1">
    <location>
        <begin position="232"/>
        <end position="254"/>
    </location>
</feature>
<keyword evidence="1" id="KW-1133">Transmembrane helix</keyword>
<evidence type="ECO:0000313" key="3">
    <source>
        <dbReference type="Proteomes" id="UP000001542"/>
    </source>
</evidence>
<feature type="transmembrane region" description="Helical" evidence="1">
    <location>
        <begin position="287"/>
        <end position="307"/>
    </location>
</feature>
<proteinExistence type="predicted"/>
<accession>A2EST1</accession>
<evidence type="ECO:0000256" key="1">
    <source>
        <dbReference type="SAM" id="Phobius"/>
    </source>
</evidence>
<feature type="transmembrane region" description="Helical" evidence="1">
    <location>
        <begin position="20"/>
        <end position="45"/>
    </location>
</feature>
<dbReference type="Pfam" id="PF18943">
    <property type="entry name" value="DUF5690"/>
    <property type="match status" value="1"/>
</dbReference>
<feature type="transmembrane region" description="Helical" evidence="1">
    <location>
        <begin position="109"/>
        <end position="129"/>
    </location>
</feature>
<name>A2EST1_TRIV3</name>
<dbReference type="EMBL" id="DS113480">
    <property type="protein sequence ID" value="EAY04257.1"/>
    <property type="molecule type" value="Genomic_DNA"/>
</dbReference>
<feature type="transmembrane region" description="Helical" evidence="1">
    <location>
        <begin position="79"/>
        <end position="97"/>
    </location>
</feature>
<organism evidence="2 3">
    <name type="scientific">Trichomonas vaginalis (strain ATCC PRA-98 / G3)</name>
    <dbReference type="NCBI Taxonomy" id="412133"/>
    <lineage>
        <taxon>Eukaryota</taxon>
        <taxon>Metamonada</taxon>
        <taxon>Parabasalia</taxon>
        <taxon>Trichomonadida</taxon>
        <taxon>Trichomonadidae</taxon>
        <taxon>Trichomonas</taxon>
    </lineage>
</organism>
<protein>
    <submittedName>
        <fullName evidence="2">Uncharacterized protein</fullName>
    </submittedName>
</protein>
<dbReference type="Proteomes" id="UP000001542">
    <property type="component" value="Unassembled WGS sequence"/>
</dbReference>
<dbReference type="InterPro" id="IPR043745">
    <property type="entry name" value="DUF5690"/>
</dbReference>
<feature type="transmembrane region" description="Helical" evidence="1">
    <location>
        <begin position="358"/>
        <end position="383"/>
    </location>
</feature>
<evidence type="ECO:0000313" key="2">
    <source>
        <dbReference type="EMBL" id="EAY04257.1"/>
    </source>
</evidence>
<dbReference type="VEuPathDB" id="TrichDB:TVAG_390270"/>
<reference evidence="2" key="1">
    <citation type="submission" date="2006-10" db="EMBL/GenBank/DDBJ databases">
        <authorList>
            <person name="Amadeo P."/>
            <person name="Zhao Q."/>
            <person name="Wortman J."/>
            <person name="Fraser-Liggett C."/>
            <person name="Carlton J."/>
        </authorList>
    </citation>
    <scope>NUCLEOTIDE SEQUENCE</scope>
    <source>
        <strain evidence="2">G3</strain>
    </source>
</reference>
<sequence>MYAYRKGFSAGIYNTKYGKLGFKVILVLLQLFGYILSKFMGIVVISNLDKAKRAFMILSLIAVSEIALFLFYITPDPYSAIWMFFNGLPLGLIWGLVFSYLEGRRTSEVLGIGMCISFIFSSSVIKTIGKTLVNKGLNEKLMPVVVGAIFYPIICLFTFCIELIPPPNEEDIRNRTERVQMNHSDRIKFFCMFWPGIMLMICYYMLVCGYRDFRDNFMIELFEEMGEKKPEYLTYTDLIVTCVIVLIVGLMMLIKNHLIGFYIYHIVIIAGNVVNLLGTILYKRAKINGIVFQVIVGVAIYIAYVPYSSILFDRMIASFKVKANSGFLIYIADSCGYVTAIVFMFVKEMGSHKKWLPFFIQASFVMSVAGITLQSLSLVYYFLRAKTFPGIKEGVPDKVESIFTDGDLAQPEL</sequence>
<keyword evidence="3" id="KW-1185">Reference proteome</keyword>
<dbReference type="KEGG" id="tva:4762113"/>
<feature type="transmembrane region" description="Helical" evidence="1">
    <location>
        <begin position="186"/>
        <end position="206"/>
    </location>
</feature>
<keyword evidence="1" id="KW-0472">Membrane</keyword>
<feature type="transmembrane region" description="Helical" evidence="1">
    <location>
        <begin position="261"/>
        <end position="281"/>
    </location>
</feature>